<keyword evidence="4" id="KW-1003">Cell membrane</keyword>
<dbReference type="RefSeq" id="WP_134113400.1">
    <property type="nucleotide sequence ID" value="NZ_SOBG01000006.1"/>
</dbReference>
<dbReference type="PANTHER" id="PTHR45339">
    <property type="entry name" value="HYBRID SIGNAL TRANSDUCTION HISTIDINE KINASE J"/>
    <property type="match status" value="1"/>
</dbReference>
<dbReference type="SMART" id="SM00065">
    <property type="entry name" value="GAF"/>
    <property type="match status" value="1"/>
</dbReference>
<dbReference type="Pfam" id="PF02518">
    <property type="entry name" value="HATPase_c"/>
    <property type="match status" value="1"/>
</dbReference>
<evidence type="ECO:0000313" key="21">
    <source>
        <dbReference type="EMBL" id="TDT69189.1"/>
    </source>
</evidence>
<evidence type="ECO:0000259" key="19">
    <source>
        <dbReference type="PROSITE" id="PS50112"/>
    </source>
</evidence>
<dbReference type="InterPro" id="IPR003661">
    <property type="entry name" value="HisK_dim/P_dom"/>
</dbReference>
<evidence type="ECO:0000256" key="16">
    <source>
        <dbReference type="SAM" id="Phobius"/>
    </source>
</evidence>
<dbReference type="InterPro" id="IPR001638">
    <property type="entry name" value="Solute-binding_3/MltF_N"/>
</dbReference>
<comment type="catalytic activity">
    <reaction evidence="1">
        <text>ATP + protein L-histidine = ADP + protein N-phospho-L-histidine.</text>
        <dbReference type="EC" id="2.7.13.3"/>
    </reaction>
</comment>
<dbReference type="Pfam" id="PF00497">
    <property type="entry name" value="SBP_bac_3"/>
    <property type="match status" value="1"/>
</dbReference>
<evidence type="ECO:0000313" key="22">
    <source>
        <dbReference type="Proteomes" id="UP000294678"/>
    </source>
</evidence>
<dbReference type="Pfam" id="PF01627">
    <property type="entry name" value="Hpt"/>
    <property type="match status" value="1"/>
</dbReference>
<dbReference type="CDD" id="cd17546">
    <property type="entry name" value="REC_hyHK_CKI1_RcsC-like"/>
    <property type="match status" value="1"/>
</dbReference>
<dbReference type="SMART" id="SM00062">
    <property type="entry name" value="PBPb"/>
    <property type="match status" value="1"/>
</dbReference>
<dbReference type="GO" id="GO:0005886">
    <property type="term" value="C:plasma membrane"/>
    <property type="evidence" value="ECO:0007669"/>
    <property type="project" value="UniProtKB-SubCell"/>
</dbReference>
<dbReference type="FunFam" id="1.10.287.130:FF:000003">
    <property type="entry name" value="Histidine kinase"/>
    <property type="match status" value="1"/>
</dbReference>
<dbReference type="SUPFAM" id="SSF47384">
    <property type="entry name" value="Homodimeric domain of signal transducing histidine kinase"/>
    <property type="match status" value="1"/>
</dbReference>
<dbReference type="SMART" id="SM00388">
    <property type="entry name" value="HisKA"/>
    <property type="match status" value="1"/>
</dbReference>
<dbReference type="InterPro" id="IPR001789">
    <property type="entry name" value="Sig_transdc_resp-reg_receiver"/>
</dbReference>
<dbReference type="Gene3D" id="1.20.120.160">
    <property type="entry name" value="HPT domain"/>
    <property type="match status" value="1"/>
</dbReference>
<keyword evidence="12" id="KW-0902">Two-component regulatory system</keyword>
<dbReference type="InterPro" id="IPR036097">
    <property type="entry name" value="HisK_dim/P_sf"/>
</dbReference>
<keyword evidence="10" id="KW-0067">ATP-binding</keyword>
<evidence type="ECO:0000256" key="14">
    <source>
        <dbReference type="PROSITE-ProRule" id="PRU00110"/>
    </source>
</evidence>
<dbReference type="Gene3D" id="1.10.287.130">
    <property type="match status" value="1"/>
</dbReference>
<feature type="domain" description="HPt" evidence="20">
    <location>
        <begin position="1560"/>
        <end position="1657"/>
    </location>
</feature>
<dbReference type="Gene3D" id="3.30.565.10">
    <property type="entry name" value="Histidine kinase-like ATPase, C-terminal domain"/>
    <property type="match status" value="1"/>
</dbReference>
<evidence type="ECO:0000256" key="2">
    <source>
        <dbReference type="ARBA" id="ARBA00004651"/>
    </source>
</evidence>
<dbReference type="InterPro" id="IPR029016">
    <property type="entry name" value="GAF-like_dom_sf"/>
</dbReference>
<keyword evidence="9" id="KW-0418">Kinase</keyword>
<dbReference type="FunFam" id="3.30.565.10:FF:000010">
    <property type="entry name" value="Sensor histidine kinase RcsC"/>
    <property type="match status" value="1"/>
</dbReference>
<feature type="domain" description="Response regulatory" evidence="18">
    <location>
        <begin position="1407"/>
        <end position="1521"/>
    </location>
</feature>
<dbReference type="PROSITE" id="PS50110">
    <property type="entry name" value="RESPONSE_REGULATORY"/>
    <property type="match status" value="2"/>
</dbReference>
<feature type="domain" description="PAS" evidence="19">
    <location>
        <begin position="720"/>
        <end position="765"/>
    </location>
</feature>
<comment type="subcellular location">
    <subcellularLocation>
        <location evidence="2">Cell membrane</location>
        <topology evidence="2">Multi-pass membrane protein</topology>
    </subcellularLocation>
</comment>
<evidence type="ECO:0000256" key="15">
    <source>
        <dbReference type="PROSITE-ProRule" id="PRU00169"/>
    </source>
</evidence>
<dbReference type="Pfam" id="PF13426">
    <property type="entry name" value="PAS_9"/>
    <property type="match status" value="1"/>
</dbReference>
<feature type="domain" description="Response regulatory" evidence="18">
    <location>
        <begin position="1271"/>
        <end position="1387"/>
    </location>
</feature>
<dbReference type="Pfam" id="PF00072">
    <property type="entry name" value="Response_reg"/>
    <property type="match status" value="1"/>
</dbReference>
<dbReference type="Gene3D" id="3.40.50.2300">
    <property type="match status" value="2"/>
</dbReference>
<dbReference type="NCBIfam" id="TIGR00229">
    <property type="entry name" value="sensory_box"/>
    <property type="match status" value="1"/>
</dbReference>
<evidence type="ECO:0000256" key="5">
    <source>
        <dbReference type="ARBA" id="ARBA00022553"/>
    </source>
</evidence>
<evidence type="ECO:0000256" key="8">
    <source>
        <dbReference type="ARBA" id="ARBA00022741"/>
    </source>
</evidence>
<name>A0AA46DY34_9FUSO</name>
<keyword evidence="22" id="KW-1185">Reference proteome</keyword>
<keyword evidence="11 16" id="KW-1133">Transmembrane helix</keyword>
<dbReference type="SUPFAM" id="SSF55874">
    <property type="entry name" value="ATPase domain of HSP90 chaperone/DNA topoisomerase II/histidine kinase"/>
    <property type="match status" value="1"/>
</dbReference>
<dbReference type="SMART" id="SM00091">
    <property type="entry name" value="PAS"/>
    <property type="match status" value="1"/>
</dbReference>
<sequence>MKKLISLILFMINIYIVNGNEVSQLNIAIPVDTKPFSFINNNELDGIIVDFWNILGERNNLKINFIKTRFQDMKKIIKNEEIDGLAYYLYDKELAKNYIFSDIIYQLGINAYYLNKLDFDLKKDRIGILNNAFLKNYFIYSKKVKIYETAEEMIKDLKNEKIDGIILSDLEIKNVLDNFNNKLELKKLENFKLSLGYRILLKNKKLEEMIKKSLNELKISDIKSLKEKWKIDLDKIFFNKKEVEELKKSKKIDVLVKKDFPPYSFKNNFGEYDGMFIEIFEKIEKETPLKFYYLNSYTKKDEIELELDFDYSNNSNGIISSKMSMVVNENTNEINENTLKNKKIVIEKNNKKLKKIKELYKKNIDIKEVKNIYDALSLVNANKDYVYIGNNLTINNILKNNILKNIKIIKYDLIKYLNITIESNDKKLKELIEKLILNQSREFKEELLREYSLKNNIYFLLNEYEINNLKTVKTIKIGSLVKNIENNEYKIIKEYFEKLFSNIGIKYSIEDIHEGENIEKYDIIINSNKILNEENFFSKKVLYKDNPLFLVGNRYLVNNINLNNEKIAILKDYKIEKELKIKYPNLKIVLVNNIEEMLELVKKKEIDFFIIDKINYLEKIKNQNFKIELILEERYPIFYYISKKDKLLDSVLSKAVFSLEDEIKKEIYSNYELKNNNLSHQTDKYYILVIIFLSFFIFIFIIYLLIFNKKLILFQKEINELKNYERLLKFTPIGLILIDDEKIIHYLNDEFEKITGYYKEDLIGRFFREVIIDKNIFNVINEQLTIGFLSGEHKQEIDFLTAKGEKKWLKIHMKRVSNMYIAIYIFDITSEKEVEKETKYQIAIEKLFADISTHIVIYTRKNIDKEIRYGLEKLGEFIDVDRAYLFLFSKSKQHIYNHYEWRKKGIDSNIDILKGVFPFSYFMENFEKFRNIYITNINKMEKGIEKEYLLQANIKSLLCVPIRYGNELMGFVACDTVNKNKVWSKEDMSVLKIFGDIFANAIVRKEMEERLKEAKKKAELANKAKSSFLANMSHEIRTPMNAIIGITHLLMNTTLTRKQIDYVKKVEQASNNLLGIINDILDFSKIEASKLTLENTEFNINKILENISNILSIKLQNKKLEIIIEKHLDVPDYVVGDPTRVGQILLNLSNNAIKFTESGEVNIRIKKEKEYGEFLILKFEVEDTGIGIDEKYLNELFSPFTQEDTSITRKYGGTGLGLTISKRLVELMGGKIFVESEKNKGTKFTFTIRFLKSFRKKTDYVLPSINLEEIGVLLFEKNINIAKVLTMYLKRFRFKIDTAINDEEFFIYIKESNYKLIIIEYDLIKNISKKILKNIKNKNKELKILCLMNYNESLEYQKNNTLKIEVDDILLKPITESTIFDSIINIFEKFKKHNKIVKSTYIANGVNVLLAEDNEINQVVAKEILEKKGFMVDVVDNGKKVIEKVTENKYDIILMDLQMPIMDGIEATRELRLIGVDIPIIALTADAISGVKEKCIAAGMNGYISKPIVPEKMIKIISNWVGKDKILKIDDIDLEKNIKKEIEIDFKYLNYVEGIKRIGNLKLYKDILEKFIKNNFNTELELKREYNTNNFKNLSKLIHTLKGVSANISANKLSNICKEVESSIKEKNPNKLKENFEEFLEIYEKTYKEIENYLEKEKEKEDEKPKEKINNYEKLIKMLEEEDMDAVDYFESIDFGEFDKNEINLIKVLINNYEFDKALEKLKKILTISR</sequence>
<keyword evidence="7 16" id="KW-0812">Transmembrane</keyword>
<dbReference type="PROSITE" id="PS50894">
    <property type="entry name" value="HPT"/>
    <property type="match status" value="1"/>
</dbReference>
<dbReference type="GO" id="GO:0000155">
    <property type="term" value="F:phosphorelay sensor kinase activity"/>
    <property type="evidence" value="ECO:0007669"/>
    <property type="project" value="InterPro"/>
</dbReference>
<dbReference type="InterPro" id="IPR004358">
    <property type="entry name" value="Sig_transdc_His_kin-like_C"/>
</dbReference>
<evidence type="ECO:0000256" key="11">
    <source>
        <dbReference type="ARBA" id="ARBA00022989"/>
    </source>
</evidence>
<dbReference type="EMBL" id="SOBG01000006">
    <property type="protein sequence ID" value="TDT69189.1"/>
    <property type="molecule type" value="Genomic_DNA"/>
</dbReference>
<dbReference type="SMART" id="SM00073">
    <property type="entry name" value="HPT"/>
    <property type="match status" value="1"/>
</dbReference>
<comment type="caution">
    <text evidence="21">The sequence shown here is derived from an EMBL/GenBank/DDBJ whole genome shotgun (WGS) entry which is preliminary data.</text>
</comment>
<dbReference type="InterPro" id="IPR003018">
    <property type="entry name" value="GAF"/>
</dbReference>
<proteinExistence type="predicted"/>
<dbReference type="InterPro" id="IPR005467">
    <property type="entry name" value="His_kinase_dom"/>
</dbReference>
<dbReference type="Gene3D" id="3.30.450.40">
    <property type="match status" value="1"/>
</dbReference>
<dbReference type="PANTHER" id="PTHR45339:SF1">
    <property type="entry name" value="HYBRID SIGNAL TRANSDUCTION HISTIDINE KINASE J"/>
    <property type="match status" value="1"/>
</dbReference>
<evidence type="ECO:0000256" key="13">
    <source>
        <dbReference type="ARBA" id="ARBA00023136"/>
    </source>
</evidence>
<dbReference type="SMART" id="SM00448">
    <property type="entry name" value="REC"/>
    <property type="match status" value="1"/>
</dbReference>
<dbReference type="InterPro" id="IPR011006">
    <property type="entry name" value="CheY-like_superfamily"/>
</dbReference>
<dbReference type="CDD" id="cd00088">
    <property type="entry name" value="HPT"/>
    <property type="match status" value="1"/>
</dbReference>
<organism evidence="21 22">
    <name type="scientific">Hypnocyclicus thermotrophus</name>
    <dbReference type="NCBI Taxonomy" id="1627895"/>
    <lineage>
        <taxon>Bacteria</taxon>
        <taxon>Fusobacteriati</taxon>
        <taxon>Fusobacteriota</taxon>
        <taxon>Fusobacteriia</taxon>
        <taxon>Fusobacteriales</taxon>
        <taxon>Fusobacteriaceae</taxon>
        <taxon>Hypnocyclicus</taxon>
    </lineage>
</organism>
<dbReference type="Gene3D" id="3.40.190.10">
    <property type="entry name" value="Periplasmic binding protein-like II"/>
    <property type="match status" value="6"/>
</dbReference>
<keyword evidence="8" id="KW-0547">Nucleotide-binding</keyword>
<evidence type="ECO:0000256" key="9">
    <source>
        <dbReference type="ARBA" id="ARBA00022777"/>
    </source>
</evidence>
<keyword evidence="6" id="KW-0808">Transferase</keyword>
<evidence type="ECO:0000256" key="10">
    <source>
        <dbReference type="ARBA" id="ARBA00022840"/>
    </source>
</evidence>
<dbReference type="Proteomes" id="UP000294678">
    <property type="component" value="Unassembled WGS sequence"/>
</dbReference>
<evidence type="ECO:0000256" key="3">
    <source>
        <dbReference type="ARBA" id="ARBA00012438"/>
    </source>
</evidence>
<dbReference type="PROSITE" id="PS50109">
    <property type="entry name" value="HIS_KIN"/>
    <property type="match status" value="1"/>
</dbReference>
<feature type="transmembrane region" description="Helical" evidence="16">
    <location>
        <begin position="685"/>
        <end position="706"/>
    </location>
</feature>
<evidence type="ECO:0000256" key="6">
    <source>
        <dbReference type="ARBA" id="ARBA00022679"/>
    </source>
</evidence>
<dbReference type="InterPro" id="IPR000014">
    <property type="entry name" value="PAS"/>
</dbReference>
<keyword evidence="13 16" id="KW-0472">Membrane</keyword>
<dbReference type="SUPFAM" id="SSF47226">
    <property type="entry name" value="Histidine-containing phosphotransfer domain, HPT domain"/>
    <property type="match status" value="1"/>
</dbReference>
<dbReference type="CDD" id="cd00082">
    <property type="entry name" value="HisKA"/>
    <property type="match status" value="1"/>
</dbReference>
<dbReference type="Pfam" id="PF01590">
    <property type="entry name" value="GAF"/>
    <property type="match status" value="1"/>
</dbReference>
<dbReference type="SUPFAM" id="SSF55781">
    <property type="entry name" value="GAF domain-like"/>
    <property type="match status" value="1"/>
</dbReference>
<dbReference type="PROSITE" id="PS50112">
    <property type="entry name" value="PAS"/>
    <property type="match status" value="1"/>
</dbReference>
<evidence type="ECO:0000259" key="20">
    <source>
        <dbReference type="PROSITE" id="PS50894"/>
    </source>
</evidence>
<dbReference type="GO" id="GO:0005524">
    <property type="term" value="F:ATP binding"/>
    <property type="evidence" value="ECO:0007669"/>
    <property type="project" value="UniProtKB-KW"/>
</dbReference>
<dbReference type="SUPFAM" id="SSF53850">
    <property type="entry name" value="Periplasmic binding protein-like II"/>
    <property type="match status" value="3"/>
</dbReference>
<protein>
    <recommendedName>
        <fullName evidence="3">histidine kinase</fullName>
        <ecNumber evidence="3">2.7.13.3</ecNumber>
    </recommendedName>
</protein>
<accession>A0AA46DY34</accession>
<feature type="modified residue" description="4-aspartylphosphate" evidence="15">
    <location>
        <position position="1456"/>
    </location>
</feature>
<dbReference type="InterPro" id="IPR003594">
    <property type="entry name" value="HATPase_dom"/>
</dbReference>
<evidence type="ECO:0000259" key="17">
    <source>
        <dbReference type="PROSITE" id="PS50109"/>
    </source>
</evidence>
<dbReference type="Gene3D" id="3.30.450.20">
    <property type="entry name" value="PAS domain"/>
    <property type="match status" value="1"/>
</dbReference>
<evidence type="ECO:0000256" key="12">
    <source>
        <dbReference type="ARBA" id="ARBA00023012"/>
    </source>
</evidence>
<comment type="caution">
    <text evidence="15">Lacks conserved residue(s) required for the propagation of feature annotation.</text>
</comment>
<dbReference type="CDD" id="cd16922">
    <property type="entry name" value="HATPase_EvgS-ArcB-TorS-like"/>
    <property type="match status" value="1"/>
</dbReference>
<dbReference type="CDD" id="cd00130">
    <property type="entry name" value="PAS"/>
    <property type="match status" value="1"/>
</dbReference>
<dbReference type="SUPFAM" id="SSF52172">
    <property type="entry name" value="CheY-like"/>
    <property type="match status" value="2"/>
</dbReference>
<reference evidence="21 22" key="1">
    <citation type="submission" date="2019-03" db="EMBL/GenBank/DDBJ databases">
        <title>Genomic Encyclopedia of Type Strains, Phase IV (KMG-IV): sequencing the most valuable type-strain genomes for metagenomic binning, comparative biology and taxonomic classification.</title>
        <authorList>
            <person name="Goeker M."/>
        </authorList>
    </citation>
    <scope>NUCLEOTIDE SEQUENCE [LARGE SCALE GENOMIC DNA]</scope>
    <source>
        <strain evidence="21 22">DSM 100055</strain>
    </source>
</reference>
<dbReference type="InterPro" id="IPR008207">
    <property type="entry name" value="Sig_transdc_His_kin_Hpt_dom"/>
</dbReference>
<dbReference type="InterPro" id="IPR036641">
    <property type="entry name" value="HPT_dom_sf"/>
</dbReference>
<evidence type="ECO:0000259" key="18">
    <source>
        <dbReference type="PROSITE" id="PS50110"/>
    </source>
</evidence>
<keyword evidence="5 15" id="KW-0597">Phosphoprotein</keyword>
<evidence type="ECO:0000256" key="1">
    <source>
        <dbReference type="ARBA" id="ARBA00000085"/>
    </source>
</evidence>
<feature type="modified residue" description="Phosphohistidine" evidence="14">
    <location>
        <position position="1599"/>
    </location>
</feature>
<dbReference type="EC" id="2.7.13.3" evidence="3"/>
<evidence type="ECO:0000256" key="4">
    <source>
        <dbReference type="ARBA" id="ARBA00022475"/>
    </source>
</evidence>
<feature type="domain" description="Histidine kinase" evidence="17">
    <location>
        <begin position="1031"/>
        <end position="1252"/>
    </location>
</feature>
<dbReference type="SUPFAM" id="SSF55785">
    <property type="entry name" value="PYP-like sensor domain (PAS domain)"/>
    <property type="match status" value="1"/>
</dbReference>
<gene>
    <name evidence="21" type="ORF">EV215_1531</name>
</gene>
<dbReference type="Pfam" id="PF00512">
    <property type="entry name" value="HisKA"/>
    <property type="match status" value="1"/>
</dbReference>
<dbReference type="InterPro" id="IPR036890">
    <property type="entry name" value="HATPase_C_sf"/>
</dbReference>
<evidence type="ECO:0000256" key="7">
    <source>
        <dbReference type="ARBA" id="ARBA00022692"/>
    </source>
</evidence>
<dbReference type="PRINTS" id="PR00344">
    <property type="entry name" value="BCTRLSENSOR"/>
</dbReference>
<dbReference type="SMART" id="SM00387">
    <property type="entry name" value="HATPase_c"/>
    <property type="match status" value="1"/>
</dbReference>
<dbReference type="InterPro" id="IPR035965">
    <property type="entry name" value="PAS-like_dom_sf"/>
</dbReference>